<proteinExistence type="predicted"/>
<dbReference type="Proteomes" id="UP000317730">
    <property type="component" value="Unassembled WGS sequence"/>
</dbReference>
<name>A0A4Y3TVW1_9PROT</name>
<evidence type="ECO:0000259" key="1">
    <source>
        <dbReference type="PROSITE" id="PS51186"/>
    </source>
</evidence>
<keyword evidence="3" id="KW-1185">Reference proteome</keyword>
<comment type="caution">
    <text evidence="2">The sequence shown here is derived from an EMBL/GenBank/DDBJ whole genome shotgun (WGS) entry which is preliminary data.</text>
</comment>
<dbReference type="InterPro" id="IPR016181">
    <property type="entry name" value="Acyl_CoA_acyltransferase"/>
</dbReference>
<dbReference type="SUPFAM" id="SSF55729">
    <property type="entry name" value="Acyl-CoA N-acyltransferases (Nat)"/>
    <property type="match status" value="1"/>
</dbReference>
<accession>A0A4Y3TVW1</accession>
<dbReference type="GO" id="GO:0016747">
    <property type="term" value="F:acyltransferase activity, transferring groups other than amino-acyl groups"/>
    <property type="evidence" value="ECO:0007669"/>
    <property type="project" value="InterPro"/>
</dbReference>
<dbReference type="InterPro" id="IPR000182">
    <property type="entry name" value="GNAT_dom"/>
</dbReference>
<reference evidence="2 3" key="1">
    <citation type="submission" date="2019-06" db="EMBL/GenBank/DDBJ databases">
        <title>Whole genome shotgun sequence of Acetobacter peroxydans NBRC 13755.</title>
        <authorList>
            <person name="Hosoyama A."/>
            <person name="Uohara A."/>
            <person name="Ohji S."/>
            <person name="Ichikawa N."/>
        </authorList>
    </citation>
    <scope>NUCLEOTIDE SEQUENCE [LARGE SCALE GENOMIC DNA]</scope>
    <source>
        <strain evidence="2 3">NBRC 13755</strain>
    </source>
</reference>
<dbReference type="EMBL" id="BJMV01000004">
    <property type="protein sequence ID" value="GEB85257.1"/>
    <property type="molecule type" value="Genomic_DNA"/>
</dbReference>
<organism evidence="2 3">
    <name type="scientific">Acetobacter peroxydans</name>
    <dbReference type="NCBI Taxonomy" id="104098"/>
    <lineage>
        <taxon>Bacteria</taxon>
        <taxon>Pseudomonadati</taxon>
        <taxon>Pseudomonadota</taxon>
        <taxon>Alphaproteobacteria</taxon>
        <taxon>Acetobacterales</taxon>
        <taxon>Acetobacteraceae</taxon>
        <taxon>Acetobacter</taxon>
    </lineage>
</organism>
<sequence>MLAARLETDREVSITLETLSGEDLRPVMADLARLRITVFREWPYLYEGDAEYEKKYLEFYVQSPGAAVVIARDGAQVVGASSCLPLRDETPDVRAPFEARGLSPDQFFYFGESVLLPSYRGQGLGVRFFEERERYALTDSRAEFAVFCSVRRPAEHPLRPAGAGTLHAFWAKRGFAPLPGVACTMTWKEPGQTEETLHWLDFFIKPLRAAPVPQVLLQPEKQL</sequence>
<evidence type="ECO:0000313" key="3">
    <source>
        <dbReference type="Proteomes" id="UP000317730"/>
    </source>
</evidence>
<dbReference type="Gene3D" id="3.40.630.30">
    <property type="match status" value="1"/>
</dbReference>
<dbReference type="AlphaFoldDB" id="A0A4Y3TVW1"/>
<evidence type="ECO:0000313" key="2">
    <source>
        <dbReference type="EMBL" id="GEB85257.1"/>
    </source>
</evidence>
<protein>
    <submittedName>
        <fullName evidence="2">GNAT family acetyltransferase</fullName>
    </submittedName>
</protein>
<dbReference type="PROSITE" id="PS51186">
    <property type="entry name" value="GNAT"/>
    <property type="match status" value="1"/>
</dbReference>
<dbReference type="Pfam" id="PF00583">
    <property type="entry name" value="Acetyltransf_1"/>
    <property type="match status" value="1"/>
</dbReference>
<feature type="domain" description="N-acetyltransferase" evidence="1">
    <location>
        <begin position="22"/>
        <end position="190"/>
    </location>
</feature>
<gene>
    <name evidence="2" type="ORF">APE01nite_10540</name>
</gene>
<keyword evidence="2" id="KW-0808">Transferase</keyword>